<evidence type="ECO:0000313" key="2">
    <source>
        <dbReference type="Proteomes" id="UP000187251"/>
    </source>
</evidence>
<proteinExistence type="predicted"/>
<gene>
    <name evidence="1" type="ORF">BIZ92_27105</name>
</gene>
<accession>A0A1R1JSF3</accession>
<reference evidence="1 2" key="1">
    <citation type="submission" date="2016-09" db="EMBL/GenBank/DDBJ databases">
        <title>Phylogenomics of Achromobacter.</title>
        <authorList>
            <person name="Jeukens J."/>
            <person name="Freschi L."/>
            <person name="Vincent A.T."/>
            <person name="Emond-Rheault J.-G."/>
            <person name="Kukavica-Ibrulj I."/>
            <person name="Charette S.J."/>
            <person name="Levesque R.C."/>
        </authorList>
    </citation>
    <scope>NUCLEOTIDE SEQUENCE [LARGE SCALE GENOMIC DNA]</scope>
    <source>
        <strain evidence="1 2">AUS488</strain>
    </source>
</reference>
<comment type="caution">
    <text evidence="1">The sequence shown here is derived from an EMBL/GenBank/DDBJ whole genome shotgun (WGS) entry which is preliminary data.</text>
</comment>
<dbReference type="EMBL" id="MJMN01000016">
    <property type="protein sequence ID" value="OMG85418.1"/>
    <property type="molecule type" value="Genomic_DNA"/>
</dbReference>
<dbReference type="Proteomes" id="UP000187251">
    <property type="component" value="Unassembled WGS sequence"/>
</dbReference>
<organism evidence="1 2">
    <name type="scientific">Alcaligenes xylosoxydans xylosoxydans</name>
    <name type="common">Achromobacter xylosoxidans</name>
    <dbReference type="NCBI Taxonomy" id="85698"/>
    <lineage>
        <taxon>Bacteria</taxon>
        <taxon>Pseudomonadati</taxon>
        <taxon>Pseudomonadota</taxon>
        <taxon>Betaproteobacteria</taxon>
        <taxon>Burkholderiales</taxon>
        <taxon>Alcaligenaceae</taxon>
        <taxon>Achromobacter</taxon>
    </lineage>
</organism>
<protein>
    <submittedName>
        <fullName evidence="1">Uncharacterized protein</fullName>
    </submittedName>
</protein>
<evidence type="ECO:0000313" key="1">
    <source>
        <dbReference type="EMBL" id="OMG85418.1"/>
    </source>
</evidence>
<dbReference type="OrthoDB" id="8656943at2"/>
<dbReference type="RefSeq" id="WP_076412567.1">
    <property type="nucleotide sequence ID" value="NZ_AP028040.1"/>
</dbReference>
<dbReference type="AlphaFoldDB" id="A0A1R1JSF3"/>
<name>A0A1R1JSF3_ALCXX</name>
<sequence length="120" mass="12844">MGAYHAQLMDDLLRVAPPYSLPHEPDEDAPTVTKAQAVAAVVACLSNEAPTAYGLTAAVWAEHLWNELSDNQAGVLLSLLIGASIPSVGLFLEMHLGNCIEAEANRQLAEMDPDEAETYL</sequence>